<dbReference type="OrthoDB" id="9804333at2"/>
<dbReference type="SUPFAM" id="SSF89550">
    <property type="entry name" value="PHP domain-like"/>
    <property type="match status" value="1"/>
</dbReference>
<comment type="caution">
    <text evidence="2">The sequence shown here is derived from an EMBL/GenBank/DDBJ whole genome shotgun (WGS) entry which is preliminary data.</text>
</comment>
<dbReference type="Gene3D" id="3.20.20.140">
    <property type="entry name" value="Metal-dependent hydrolases"/>
    <property type="match status" value="1"/>
</dbReference>
<dbReference type="Gene3D" id="1.10.150.650">
    <property type="match status" value="1"/>
</dbReference>
<protein>
    <recommendedName>
        <fullName evidence="1">Polymerase/histidinol phosphatase N-terminal domain-containing protein</fullName>
    </recommendedName>
</protein>
<dbReference type="PANTHER" id="PTHR42924">
    <property type="entry name" value="EXONUCLEASE"/>
    <property type="match status" value="1"/>
</dbReference>
<dbReference type="GO" id="GO:0035312">
    <property type="term" value="F:5'-3' DNA exonuclease activity"/>
    <property type="evidence" value="ECO:0007669"/>
    <property type="project" value="TreeGrafter"/>
</dbReference>
<dbReference type="RefSeq" id="WP_115851818.1">
    <property type="nucleotide sequence ID" value="NZ_QTUC01000001.1"/>
</dbReference>
<gene>
    <name evidence="2" type="ORF">DFJ64_0921</name>
</gene>
<dbReference type="PANTHER" id="PTHR42924:SF3">
    <property type="entry name" value="POLYMERASE_HISTIDINOL PHOSPHATASE N-TERMINAL DOMAIN-CONTAINING PROTEIN"/>
    <property type="match status" value="1"/>
</dbReference>
<reference evidence="2 3" key="1">
    <citation type="submission" date="2018-08" db="EMBL/GenBank/DDBJ databases">
        <title>Sequencing the genomes of 1000 actinobacteria strains.</title>
        <authorList>
            <person name="Klenk H.-P."/>
        </authorList>
    </citation>
    <scope>NUCLEOTIDE SEQUENCE [LARGE SCALE GENOMIC DNA]</scope>
    <source>
        <strain evidence="2 3">DSM 22891</strain>
    </source>
</reference>
<dbReference type="SMART" id="SM00481">
    <property type="entry name" value="POLIIIAc"/>
    <property type="match status" value="1"/>
</dbReference>
<proteinExistence type="predicted"/>
<dbReference type="Pfam" id="PF02811">
    <property type="entry name" value="PHP"/>
    <property type="match status" value="1"/>
</dbReference>
<evidence type="ECO:0000313" key="2">
    <source>
        <dbReference type="EMBL" id="REF35540.1"/>
    </source>
</evidence>
<evidence type="ECO:0000313" key="3">
    <source>
        <dbReference type="Proteomes" id="UP000256485"/>
    </source>
</evidence>
<dbReference type="InterPro" id="IPR052018">
    <property type="entry name" value="PHP_domain"/>
</dbReference>
<dbReference type="AlphaFoldDB" id="A0A3D9V5V0"/>
<dbReference type="CDD" id="cd07438">
    <property type="entry name" value="PHP_HisPPase_AMP"/>
    <property type="match status" value="1"/>
</dbReference>
<feature type="domain" description="Polymerase/histidinol phosphatase N-terminal" evidence="1">
    <location>
        <begin position="3"/>
        <end position="68"/>
    </location>
</feature>
<dbReference type="EMBL" id="QTUC01000001">
    <property type="protein sequence ID" value="REF35540.1"/>
    <property type="molecule type" value="Genomic_DNA"/>
</dbReference>
<dbReference type="InterPro" id="IPR016195">
    <property type="entry name" value="Pol/histidinol_Pase-like"/>
</dbReference>
<dbReference type="GO" id="GO:0004534">
    <property type="term" value="F:5'-3' RNA exonuclease activity"/>
    <property type="evidence" value="ECO:0007669"/>
    <property type="project" value="TreeGrafter"/>
</dbReference>
<keyword evidence="3" id="KW-1185">Reference proteome</keyword>
<name>A0A3D9V5V0_THECX</name>
<accession>A0A3D9V5V0</accession>
<sequence length="294" mass="31755">MRIDLHTHSSRSDGTDSPAGLVEHAAAAGIDVVGLTDHDTLAGWDDAIRAAWRHGVGLVVGVEISCRLAGASVHMLAYLVDPTHPGLLAMLEWVRDARAARVPALLDRLRSYGMDLSMDDVAAHAPSTASVGRPHVADALVSAGYVASRQEAFERWLGEGRPAYVPHDAPEPTEVIRTVLSAGGVPVLAHPRGRKSRTVLTDQVVRQLTAAGMGGIEVDHHDHAPDVRTELRALAAELDLVVTGSSDYHGRGKVEHELGCHTTTEEEFARLLDRARTNAERAQRRVPEFIPPRR</sequence>
<evidence type="ECO:0000259" key="1">
    <source>
        <dbReference type="SMART" id="SM00481"/>
    </source>
</evidence>
<dbReference type="Proteomes" id="UP000256485">
    <property type="component" value="Unassembled WGS sequence"/>
</dbReference>
<organism evidence="2 3">
    <name type="scientific">Thermasporomyces composti</name>
    <dbReference type="NCBI Taxonomy" id="696763"/>
    <lineage>
        <taxon>Bacteria</taxon>
        <taxon>Bacillati</taxon>
        <taxon>Actinomycetota</taxon>
        <taxon>Actinomycetes</taxon>
        <taxon>Propionibacteriales</taxon>
        <taxon>Nocardioidaceae</taxon>
        <taxon>Thermasporomyces</taxon>
    </lineage>
</organism>
<dbReference type="InterPro" id="IPR003141">
    <property type="entry name" value="Pol/His_phosphatase_N"/>
</dbReference>
<dbReference type="InterPro" id="IPR004013">
    <property type="entry name" value="PHP_dom"/>
</dbReference>